<evidence type="ECO:0000256" key="1">
    <source>
        <dbReference type="ARBA" id="ARBA00001971"/>
    </source>
</evidence>
<comment type="cofactor">
    <cofactor evidence="1 11">
        <name>heme</name>
        <dbReference type="ChEBI" id="CHEBI:30413"/>
    </cofactor>
</comment>
<keyword evidence="14" id="KW-1185">Reference proteome</keyword>
<evidence type="ECO:0000256" key="9">
    <source>
        <dbReference type="ARBA" id="ARBA00023004"/>
    </source>
</evidence>
<accession>A0ABW0HZJ2</accession>
<keyword evidence="8 11" id="KW-0560">Oxidoreductase</keyword>
<evidence type="ECO:0000256" key="11">
    <source>
        <dbReference type="PIRNR" id="PIRNR037219"/>
    </source>
</evidence>
<dbReference type="CDD" id="cd00575">
    <property type="entry name" value="NOS_oxygenase"/>
    <property type="match status" value="1"/>
</dbReference>
<evidence type="ECO:0000256" key="2">
    <source>
        <dbReference type="ARBA" id="ARBA00002642"/>
    </source>
</evidence>
<evidence type="ECO:0000256" key="10">
    <source>
        <dbReference type="ARBA" id="ARBA00048713"/>
    </source>
</evidence>
<feature type="domain" description="Nitric oxide synthase (NOS)" evidence="12">
    <location>
        <begin position="70"/>
        <end position="77"/>
    </location>
</feature>
<comment type="function">
    <text evidence="2 11">Catalyzes the production of nitric oxide.</text>
</comment>
<evidence type="ECO:0000256" key="5">
    <source>
        <dbReference type="ARBA" id="ARBA00018859"/>
    </source>
</evidence>
<dbReference type="Gene3D" id="3.90.1230.10">
    <property type="entry name" value="Nitric Oxide Synthase, Chain A, domain 3"/>
    <property type="match status" value="1"/>
</dbReference>
<name>A0ABW0HZJ2_9BACL</name>
<organism evidence="13 14">
    <name type="scientific">Cohnella soli</name>
    <dbReference type="NCBI Taxonomy" id="425005"/>
    <lineage>
        <taxon>Bacteria</taxon>
        <taxon>Bacillati</taxon>
        <taxon>Bacillota</taxon>
        <taxon>Bacilli</taxon>
        <taxon>Bacillales</taxon>
        <taxon>Paenibacillaceae</taxon>
        <taxon>Cohnella</taxon>
    </lineage>
</organism>
<dbReference type="Pfam" id="PF02898">
    <property type="entry name" value="NO_synthase"/>
    <property type="match status" value="1"/>
</dbReference>
<evidence type="ECO:0000256" key="8">
    <source>
        <dbReference type="ARBA" id="ARBA00023002"/>
    </source>
</evidence>
<dbReference type="Gene3D" id="3.90.440.10">
    <property type="entry name" value="Nitric Oxide Synthase,Heme Domain,Chain A domain 2"/>
    <property type="match status" value="1"/>
</dbReference>
<evidence type="ECO:0000313" key="13">
    <source>
        <dbReference type="EMBL" id="MFC5406378.1"/>
    </source>
</evidence>
<keyword evidence="9 11" id="KW-0408">Iron</keyword>
<dbReference type="PANTHER" id="PTHR43410:SF1">
    <property type="entry name" value="NITRIC OXIDE SYNTHASE"/>
    <property type="match status" value="1"/>
</dbReference>
<evidence type="ECO:0000313" key="14">
    <source>
        <dbReference type="Proteomes" id="UP001596113"/>
    </source>
</evidence>
<evidence type="ECO:0000256" key="3">
    <source>
        <dbReference type="ARBA" id="ARBA00005411"/>
    </source>
</evidence>
<proteinExistence type="inferred from homology"/>
<dbReference type="InterPro" id="IPR050607">
    <property type="entry name" value="NOS"/>
</dbReference>
<comment type="catalytic activity">
    <reaction evidence="10">
        <text>3 reduced [flavodoxin] + 2 L-arginine + 4 O2 = 3 oxidized [flavodoxin] + 2 L-citrulline + 2 nitric oxide + 4 H2O + 5 H(+)</text>
        <dbReference type="Rhea" id="RHEA:52324"/>
        <dbReference type="Rhea" id="RHEA-COMP:10622"/>
        <dbReference type="Rhea" id="RHEA-COMP:10623"/>
        <dbReference type="ChEBI" id="CHEBI:15377"/>
        <dbReference type="ChEBI" id="CHEBI:15378"/>
        <dbReference type="ChEBI" id="CHEBI:15379"/>
        <dbReference type="ChEBI" id="CHEBI:16480"/>
        <dbReference type="ChEBI" id="CHEBI:32682"/>
        <dbReference type="ChEBI" id="CHEBI:57618"/>
        <dbReference type="ChEBI" id="CHEBI:57743"/>
        <dbReference type="ChEBI" id="CHEBI:58210"/>
        <dbReference type="EC" id="1.14.14.47"/>
    </reaction>
</comment>
<dbReference type="PROSITE" id="PS60001">
    <property type="entry name" value="NOS"/>
    <property type="match status" value="1"/>
</dbReference>
<keyword evidence="7 11" id="KW-0479">Metal-binding</keyword>
<evidence type="ECO:0000256" key="7">
    <source>
        <dbReference type="ARBA" id="ARBA00022723"/>
    </source>
</evidence>
<dbReference type="PIRSF" id="PIRSF037219">
    <property type="entry name" value="NOS_oxygenase"/>
    <property type="match status" value="1"/>
</dbReference>
<reference evidence="14" key="1">
    <citation type="journal article" date="2019" name="Int. J. Syst. Evol. Microbiol.">
        <title>The Global Catalogue of Microorganisms (GCM) 10K type strain sequencing project: providing services to taxonomists for standard genome sequencing and annotation.</title>
        <authorList>
            <consortium name="The Broad Institute Genomics Platform"/>
            <consortium name="The Broad Institute Genome Sequencing Center for Infectious Disease"/>
            <person name="Wu L."/>
            <person name="Ma J."/>
        </authorList>
    </citation>
    <scope>NUCLEOTIDE SEQUENCE [LARGE SCALE GENOMIC DNA]</scope>
    <source>
        <strain evidence="14">CGMCC 1.18575</strain>
    </source>
</reference>
<dbReference type="InterPro" id="IPR004030">
    <property type="entry name" value="NOS_N"/>
</dbReference>
<dbReference type="EC" id="1.14.14.47" evidence="4 11"/>
<keyword evidence="6 11" id="KW-0349">Heme</keyword>
<comment type="miscellaneous">
    <text evidence="11">This protein is similar to the oxygenase domain of eukaryotic nitric oxide synthases but lacks the reductase domain which, in eukaryotes, is responsible for transfer of electrons to the ferric heme during nitric oxide synthesis.</text>
</comment>
<dbReference type="Proteomes" id="UP001596113">
    <property type="component" value="Unassembled WGS sequence"/>
</dbReference>
<dbReference type="EMBL" id="JBHSMI010000052">
    <property type="protein sequence ID" value="MFC5406378.1"/>
    <property type="molecule type" value="Genomic_DNA"/>
</dbReference>
<dbReference type="InterPro" id="IPR044940">
    <property type="entry name" value="NOS_dom_2"/>
</dbReference>
<evidence type="ECO:0000256" key="4">
    <source>
        <dbReference type="ARBA" id="ARBA00012735"/>
    </source>
</evidence>
<dbReference type="PANTHER" id="PTHR43410">
    <property type="entry name" value="NITRIC OXIDE SYNTHASE OXYGENASE"/>
    <property type="match status" value="1"/>
</dbReference>
<comment type="similarity">
    <text evidence="3 11">Belongs to the NOS family. Bacterial NOS oxygenase subfamily.</text>
</comment>
<dbReference type="RefSeq" id="WP_378138455.1">
    <property type="nucleotide sequence ID" value="NZ_JBHSMI010000052.1"/>
</dbReference>
<evidence type="ECO:0000259" key="12">
    <source>
        <dbReference type="PROSITE" id="PS60001"/>
    </source>
</evidence>
<protein>
    <recommendedName>
        <fullName evidence="5 11">Nitric oxide synthase oxygenase</fullName>
        <ecNumber evidence="4 11">1.14.14.47</ecNumber>
    </recommendedName>
</protein>
<comment type="caution">
    <text evidence="13">The sequence shown here is derived from an EMBL/GenBank/DDBJ whole genome shotgun (WGS) entry which is preliminary data.</text>
</comment>
<dbReference type="SUPFAM" id="SSF56512">
    <property type="entry name" value="Nitric oxide (NO) synthase oxygenase domain"/>
    <property type="match status" value="1"/>
</dbReference>
<dbReference type="InterPro" id="IPR017142">
    <property type="entry name" value="Nitric_oxide_synthase_Oase-su"/>
</dbReference>
<dbReference type="Gene3D" id="3.90.340.10">
    <property type="entry name" value="Nitric Oxide Synthase, Chain A, domain 1"/>
    <property type="match status" value="1"/>
</dbReference>
<evidence type="ECO:0000256" key="6">
    <source>
        <dbReference type="ARBA" id="ARBA00022617"/>
    </source>
</evidence>
<dbReference type="InterPro" id="IPR036119">
    <property type="entry name" value="NOS_N_sf"/>
</dbReference>
<dbReference type="InterPro" id="IPR044944">
    <property type="entry name" value="NOS_dom_3"/>
</dbReference>
<comment type="subunit">
    <text evidence="11">Homodimer.</text>
</comment>
<gene>
    <name evidence="13" type="ORF">ACFPOF_26910</name>
</gene>
<sequence length="370" mass="42146">MINAINEIAIIENEAFEFVRQFYEETGRPSNEMQSRLAAVEASLRETGTYSHTVDELAFGARVAWRNNARCIGRLFWESLEVIDCRSVRTEDRIAEALFNHIAFATNEGRIRPTITVFAPDSAEDEEGMIRIWNHQLVRYAGYRTAEGEILGDPASVDFTEQCLRLGWEGKGTKYDVLPLVIQIGNRQPRLYELPSHLVKEVSLVHPDNSAFDELGLRWYAVPILSDMALEIGGLRYTAAPFNGWYMGTEIGARNLSDVNRYDELPRVADAFGFDRSTNASLWKDRSLVELNAAVIHSFKANGVSIVDHHTAAEQFMRFAKREQDNGREVNARWSWLIPPMSPAATPVWHQENLREGRVRPDFVAQQRPY</sequence>
<dbReference type="InterPro" id="IPR044943">
    <property type="entry name" value="NOS_dom_1"/>
</dbReference>